<sequence length="121" mass="12969">MSTSNSHLSEKEAKTNRSRKASGRPSRARSQAGRATFISMGPVQGEAALDVSVEILLLSHKSPSFVSGDDASDSGVLQLSPEIGFVPSARRRWGGRGEKYRVSLGNFSHPPPVGFLLFKKG</sequence>
<evidence type="ECO:0000313" key="3">
    <source>
        <dbReference type="Proteomes" id="UP000593571"/>
    </source>
</evidence>
<organism evidence="2 3">
    <name type="scientific">Rousettus aegyptiacus</name>
    <name type="common">Egyptian fruit bat</name>
    <name type="synonym">Pteropus aegyptiacus</name>
    <dbReference type="NCBI Taxonomy" id="9407"/>
    <lineage>
        <taxon>Eukaryota</taxon>
        <taxon>Metazoa</taxon>
        <taxon>Chordata</taxon>
        <taxon>Craniata</taxon>
        <taxon>Vertebrata</taxon>
        <taxon>Euteleostomi</taxon>
        <taxon>Mammalia</taxon>
        <taxon>Eutheria</taxon>
        <taxon>Laurasiatheria</taxon>
        <taxon>Chiroptera</taxon>
        <taxon>Yinpterochiroptera</taxon>
        <taxon>Pteropodoidea</taxon>
        <taxon>Pteropodidae</taxon>
        <taxon>Rousettinae</taxon>
        <taxon>Rousettus</taxon>
    </lineage>
</organism>
<keyword evidence="3" id="KW-1185">Reference proteome</keyword>
<feature type="region of interest" description="Disordered" evidence="1">
    <location>
        <begin position="1"/>
        <end position="34"/>
    </location>
</feature>
<dbReference type="Proteomes" id="UP000593571">
    <property type="component" value="Unassembled WGS sequence"/>
</dbReference>
<protein>
    <submittedName>
        <fullName evidence="2">Uncharacterized protein</fullName>
    </submittedName>
</protein>
<gene>
    <name evidence="2" type="ORF">HJG63_008045</name>
</gene>
<reference evidence="2 3" key="1">
    <citation type="journal article" date="2020" name="Nature">
        <title>Six reference-quality genomes reveal evolution of bat adaptations.</title>
        <authorList>
            <person name="Jebb D."/>
            <person name="Huang Z."/>
            <person name="Pippel M."/>
            <person name="Hughes G.M."/>
            <person name="Lavrichenko K."/>
            <person name="Devanna P."/>
            <person name="Winkler S."/>
            <person name="Jermiin L.S."/>
            <person name="Skirmuntt E.C."/>
            <person name="Katzourakis A."/>
            <person name="Burkitt-Gray L."/>
            <person name="Ray D.A."/>
            <person name="Sullivan K.A.M."/>
            <person name="Roscito J.G."/>
            <person name="Kirilenko B.M."/>
            <person name="Davalos L.M."/>
            <person name="Corthals A.P."/>
            <person name="Power M.L."/>
            <person name="Jones G."/>
            <person name="Ransome R.D."/>
            <person name="Dechmann D.K.N."/>
            <person name="Locatelli A.G."/>
            <person name="Puechmaille S.J."/>
            <person name="Fedrigo O."/>
            <person name="Jarvis E.D."/>
            <person name="Hiller M."/>
            <person name="Vernes S.C."/>
            <person name="Myers E.W."/>
            <person name="Teeling E.C."/>
        </authorList>
    </citation>
    <scope>NUCLEOTIDE SEQUENCE [LARGE SCALE GENOMIC DNA]</scope>
    <source>
        <strain evidence="2">MRouAeg1</strain>
        <tissue evidence="2">Muscle</tissue>
    </source>
</reference>
<proteinExistence type="predicted"/>
<accession>A0A7J8KBP9</accession>
<dbReference type="AlphaFoldDB" id="A0A7J8KBP9"/>
<name>A0A7J8KBP9_ROUAE</name>
<comment type="caution">
    <text evidence="2">The sequence shown here is derived from an EMBL/GenBank/DDBJ whole genome shotgun (WGS) entry which is preliminary data.</text>
</comment>
<dbReference type="EMBL" id="JACASE010000001">
    <property type="protein sequence ID" value="KAF6506259.1"/>
    <property type="molecule type" value="Genomic_DNA"/>
</dbReference>
<evidence type="ECO:0000313" key="2">
    <source>
        <dbReference type="EMBL" id="KAF6506259.1"/>
    </source>
</evidence>
<evidence type="ECO:0000256" key="1">
    <source>
        <dbReference type="SAM" id="MobiDB-lite"/>
    </source>
</evidence>